<dbReference type="Proteomes" id="UP000030428">
    <property type="component" value="Unassembled WGS sequence"/>
</dbReference>
<proteinExistence type="predicted"/>
<accession>A0A0A6PFM4</accession>
<reference evidence="1 2" key="1">
    <citation type="journal article" date="2016" name="Front. Microbiol.">
        <title>Single-Cell (Meta-)Genomics of a Dimorphic Candidatus Thiomargarita nelsonii Reveals Genomic Plasticity.</title>
        <authorList>
            <person name="Flood B.E."/>
            <person name="Fliss P."/>
            <person name="Jones D.S."/>
            <person name="Dick G.J."/>
            <person name="Jain S."/>
            <person name="Kaster A.K."/>
            <person name="Winkel M."/>
            <person name="Mussmann M."/>
            <person name="Bailey J."/>
        </authorList>
    </citation>
    <scope>NUCLEOTIDE SEQUENCE [LARGE SCALE GENOMIC DNA]</scope>
    <source>
        <strain evidence="1">Hydrate Ridge</strain>
    </source>
</reference>
<dbReference type="Pfam" id="PF03683">
    <property type="entry name" value="UPF0175"/>
    <property type="match status" value="1"/>
</dbReference>
<gene>
    <name evidence="1" type="ORF">PN36_11845</name>
</gene>
<dbReference type="EMBL" id="JSZA02000036">
    <property type="protein sequence ID" value="KHD09069.2"/>
    <property type="molecule type" value="Genomic_DNA"/>
</dbReference>
<dbReference type="AlphaFoldDB" id="A0A0A6PFM4"/>
<evidence type="ECO:0000313" key="2">
    <source>
        <dbReference type="Proteomes" id="UP000030428"/>
    </source>
</evidence>
<keyword evidence="2" id="KW-1185">Reference proteome</keyword>
<evidence type="ECO:0000313" key="1">
    <source>
        <dbReference type="EMBL" id="KHD09069.2"/>
    </source>
</evidence>
<dbReference type="InterPro" id="IPR005368">
    <property type="entry name" value="UPF0175"/>
</dbReference>
<protein>
    <submittedName>
        <fullName evidence="1">Uncharacterized protein</fullName>
    </submittedName>
</protein>
<sequence>MSLPITEQHWLKQQLNHLLLKTLPENPTLEQAIEFYLSDKCSLGRAAELAGVTRWEIMDILSKRGIPTNGGHEFTTDEIETMQNVFEVRYGSRK</sequence>
<organism evidence="1 2">
    <name type="scientific">Candidatus Thiomargarita nelsonii</name>
    <dbReference type="NCBI Taxonomy" id="1003181"/>
    <lineage>
        <taxon>Bacteria</taxon>
        <taxon>Pseudomonadati</taxon>
        <taxon>Pseudomonadota</taxon>
        <taxon>Gammaproteobacteria</taxon>
        <taxon>Thiotrichales</taxon>
        <taxon>Thiotrichaceae</taxon>
        <taxon>Thiomargarita</taxon>
    </lineage>
</organism>
<name>A0A0A6PFM4_9GAMM</name>
<comment type="caution">
    <text evidence="1">The sequence shown here is derived from an EMBL/GenBank/DDBJ whole genome shotgun (WGS) entry which is preliminary data.</text>
</comment>